<dbReference type="CDD" id="cd00798">
    <property type="entry name" value="INT_XerDC_C"/>
    <property type="match status" value="1"/>
</dbReference>
<evidence type="ECO:0000256" key="9">
    <source>
        <dbReference type="ARBA" id="ARBA00023172"/>
    </source>
</evidence>
<evidence type="ECO:0000256" key="2">
    <source>
        <dbReference type="ARBA" id="ARBA00010450"/>
    </source>
</evidence>
<keyword evidence="5 11" id="KW-0132">Cell division</keyword>
<comment type="similarity">
    <text evidence="2 11">Belongs to the 'phage' integrase family. XerD subfamily.</text>
</comment>
<dbReference type="GO" id="GO:0003677">
    <property type="term" value="F:DNA binding"/>
    <property type="evidence" value="ECO:0007669"/>
    <property type="project" value="UniProtKB-UniRule"/>
</dbReference>
<organism evidence="14 15">
    <name type="scientific">Bavariicoccus seileri</name>
    <dbReference type="NCBI Taxonomy" id="549685"/>
    <lineage>
        <taxon>Bacteria</taxon>
        <taxon>Bacillati</taxon>
        <taxon>Bacillota</taxon>
        <taxon>Bacilli</taxon>
        <taxon>Lactobacillales</taxon>
        <taxon>Enterococcaceae</taxon>
        <taxon>Bavariicoccus</taxon>
    </lineage>
</organism>
<dbReference type="InterPro" id="IPR023009">
    <property type="entry name" value="Tyrosine_recombinase_XerC/XerD"/>
</dbReference>
<proteinExistence type="inferred from homology"/>
<dbReference type="InterPro" id="IPR044068">
    <property type="entry name" value="CB"/>
</dbReference>
<sequence>MSESSNQFEEDYLSDFIRYLKVVRGLSVNTIQNYERDIRKFQTFLTENSNHNLMTFDVLDIKAFLSDLTLKHLAPNSRARVISSLRQLSRYFLKEKIRSDDPSRLIELPKKARPLPKQLTVSEVDALLKAPDVSDLIGLRDRTIFELMYATGLRVSELTHLTVGEVHLDTQIIRVIGKGNKERLIPIANQAMFWLQRYLEDSRPTLVGRSKGEPSTIFFLNRRGEGFTRQGIWKNLKKYVVKAGIKKVVSPHVLRHSFASHLIQNGADLRIIQELLGHSDISTTEIYTHLDQVHLRKIYKNSHPRQ</sequence>
<evidence type="ECO:0000256" key="1">
    <source>
        <dbReference type="ARBA" id="ARBA00004496"/>
    </source>
</evidence>
<dbReference type="PROSITE" id="PS51900">
    <property type="entry name" value="CB"/>
    <property type="match status" value="1"/>
</dbReference>
<dbReference type="Pfam" id="PF02899">
    <property type="entry name" value="Phage_int_SAM_1"/>
    <property type="match status" value="1"/>
</dbReference>
<dbReference type="InterPro" id="IPR004107">
    <property type="entry name" value="Integrase_SAM-like_N"/>
</dbReference>
<reference evidence="14 15" key="1">
    <citation type="journal article" date="2018" name="Nat. Biotechnol.">
        <title>A standardized bacterial taxonomy based on genome phylogeny substantially revises the tree of life.</title>
        <authorList>
            <person name="Parks D.H."/>
            <person name="Chuvochina M."/>
            <person name="Waite D.W."/>
            <person name="Rinke C."/>
            <person name="Skarshewski A."/>
            <person name="Chaumeil P.A."/>
            <person name="Hugenholtz P."/>
        </authorList>
    </citation>
    <scope>NUCLEOTIDE SEQUENCE [LARGE SCALE GENOMIC DNA]</scope>
    <source>
        <strain evidence="14">UBA11306</strain>
    </source>
</reference>
<dbReference type="SUPFAM" id="SSF56349">
    <property type="entry name" value="DNA breaking-rejoining enzymes"/>
    <property type="match status" value="1"/>
</dbReference>
<evidence type="ECO:0000256" key="6">
    <source>
        <dbReference type="ARBA" id="ARBA00022829"/>
    </source>
</evidence>
<feature type="active site" evidence="11">
    <location>
        <position position="154"/>
    </location>
</feature>
<comment type="function">
    <text evidence="11">Site-specific tyrosine recombinase, which acts by catalyzing the cutting and rejoining of the recombining DNA molecules. The XerC-XerD complex is essential to convert dimers of the bacterial chromosome into monomers to permit their segregation at cell division. It also contributes to the segregational stability of plasmids.</text>
</comment>
<dbReference type="GO" id="GO:0051301">
    <property type="term" value="P:cell division"/>
    <property type="evidence" value="ECO:0007669"/>
    <property type="project" value="UniProtKB-KW"/>
</dbReference>
<name>A0A3D4S3J6_9ENTE</name>
<dbReference type="AlphaFoldDB" id="A0A3D4S3J6"/>
<dbReference type="Proteomes" id="UP000262195">
    <property type="component" value="Unassembled WGS sequence"/>
</dbReference>
<dbReference type="NCBIfam" id="NF001399">
    <property type="entry name" value="PRK00283.1"/>
    <property type="match status" value="1"/>
</dbReference>
<evidence type="ECO:0000256" key="11">
    <source>
        <dbReference type="HAMAP-Rule" id="MF_01807"/>
    </source>
</evidence>
<dbReference type="InterPro" id="IPR011010">
    <property type="entry name" value="DNA_brk_join_enz"/>
</dbReference>
<gene>
    <name evidence="11 14" type="primary">xerD</name>
    <name evidence="14" type="ORF">DIW15_00670</name>
</gene>
<comment type="caution">
    <text evidence="14">The sequence shown here is derived from an EMBL/GenBank/DDBJ whole genome shotgun (WGS) entry which is preliminary data.</text>
</comment>
<dbReference type="PANTHER" id="PTHR30349:SF81">
    <property type="entry name" value="TYROSINE RECOMBINASE XERC"/>
    <property type="match status" value="1"/>
</dbReference>
<feature type="active site" evidence="11">
    <location>
        <position position="252"/>
    </location>
</feature>
<dbReference type="HAMAP" id="MF_01807">
    <property type="entry name" value="Recomb_XerD"/>
    <property type="match status" value="1"/>
</dbReference>
<feature type="active site" evidence="11">
    <location>
        <position position="278"/>
    </location>
</feature>
<evidence type="ECO:0000259" key="12">
    <source>
        <dbReference type="PROSITE" id="PS51898"/>
    </source>
</evidence>
<accession>A0A3D4S3J6</accession>
<evidence type="ECO:0000313" key="14">
    <source>
        <dbReference type="EMBL" id="HCS93206.1"/>
    </source>
</evidence>
<keyword evidence="10 11" id="KW-0131">Cell cycle</keyword>
<dbReference type="GO" id="GO:0006313">
    <property type="term" value="P:DNA transposition"/>
    <property type="evidence" value="ECO:0007669"/>
    <property type="project" value="UniProtKB-UniRule"/>
</dbReference>
<dbReference type="STRING" id="1121105.GCA_000421665_00298"/>
<dbReference type="GO" id="GO:0009037">
    <property type="term" value="F:tyrosine-based site-specific recombinase activity"/>
    <property type="evidence" value="ECO:0007669"/>
    <property type="project" value="UniProtKB-UniRule"/>
</dbReference>
<dbReference type="InterPro" id="IPR010998">
    <property type="entry name" value="Integrase_recombinase_N"/>
</dbReference>
<feature type="active site" evidence="11">
    <location>
        <position position="255"/>
    </location>
</feature>
<keyword evidence="6 11" id="KW-0159">Chromosome partition</keyword>
<feature type="domain" description="Core-binding (CB)" evidence="13">
    <location>
        <begin position="7"/>
        <end position="93"/>
    </location>
</feature>
<dbReference type="Gene3D" id="1.10.150.130">
    <property type="match status" value="1"/>
</dbReference>
<comment type="subunit">
    <text evidence="11">Forms a cyclic heterotetrameric complex composed of two molecules of XerC and two molecules of XerD.</text>
</comment>
<evidence type="ECO:0000256" key="7">
    <source>
        <dbReference type="ARBA" id="ARBA00022908"/>
    </source>
</evidence>
<evidence type="ECO:0000256" key="5">
    <source>
        <dbReference type="ARBA" id="ARBA00022618"/>
    </source>
</evidence>
<dbReference type="PROSITE" id="PS51898">
    <property type="entry name" value="TYR_RECOMBINASE"/>
    <property type="match status" value="1"/>
</dbReference>
<feature type="active site" evidence="11">
    <location>
        <position position="178"/>
    </location>
</feature>
<evidence type="ECO:0000256" key="3">
    <source>
        <dbReference type="ARBA" id="ARBA00015810"/>
    </source>
</evidence>
<dbReference type="InterPro" id="IPR002104">
    <property type="entry name" value="Integrase_catalytic"/>
</dbReference>
<evidence type="ECO:0000256" key="4">
    <source>
        <dbReference type="ARBA" id="ARBA00022490"/>
    </source>
</evidence>
<dbReference type="Pfam" id="PF00589">
    <property type="entry name" value="Phage_integrase"/>
    <property type="match status" value="1"/>
</dbReference>
<dbReference type="InterPro" id="IPR013762">
    <property type="entry name" value="Integrase-like_cat_sf"/>
</dbReference>
<evidence type="ECO:0000256" key="8">
    <source>
        <dbReference type="ARBA" id="ARBA00023125"/>
    </source>
</evidence>
<dbReference type="NCBIfam" id="TIGR02225">
    <property type="entry name" value="recomb_XerD"/>
    <property type="match status" value="1"/>
</dbReference>
<dbReference type="InterPro" id="IPR050090">
    <property type="entry name" value="Tyrosine_recombinase_XerCD"/>
</dbReference>
<evidence type="ECO:0000259" key="13">
    <source>
        <dbReference type="PROSITE" id="PS51900"/>
    </source>
</evidence>
<evidence type="ECO:0000256" key="10">
    <source>
        <dbReference type="ARBA" id="ARBA00023306"/>
    </source>
</evidence>
<dbReference type="Gene3D" id="1.10.443.10">
    <property type="entry name" value="Intergrase catalytic core"/>
    <property type="match status" value="1"/>
</dbReference>
<evidence type="ECO:0000313" key="15">
    <source>
        <dbReference type="Proteomes" id="UP000262195"/>
    </source>
</evidence>
<dbReference type="EMBL" id="DQHO01000003">
    <property type="protein sequence ID" value="HCS93206.1"/>
    <property type="molecule type" value="Genomic_DNA"/>
</dbReference>
<keyword evidence="9 11" id="KW-0233">DNA recombination</keyword>
<dbReference type="GO" id="GO:0007059">
    <property type="term" value="P:chromosome segregation"/>
    <property type="evidence" value="ECO:0007669"/>
    <property type="project" value="UniProtKB-UniRule"/>
</dbReference>
<feature type="domain" description="Tyr recombinase" evidence="12">
    <location>
        <begin position="114"/>
        <end position="300"/>
    </location>
</feature>
<dbReference type="PANTHER" id="PTHR30349">
    <property type="entry name" value="PHAGE INTEGRASE-RELATED"/>
    <property type="match status" value="1"/>
</dbReference>
<keyword evidence="8 11" id="KW-0238">DNA-binding</keyword>
<keyword evidence="7 11" id="KW-0229">DNA integration</keyword>
<feature type="active site" description="O-(3'-phospho-DNA)-tyrosine intermediate" evidence="11">
    <location>
        <position position="287"/>
    </location>
</feature>
<dbReference type="InterPro" id="IPR011932">
    <property type="entry name" value="Recomb_XerD"/>
</dbReference>
<dbReference type="RefSeq" id="WP_022795595.1">
    <property type="nucleotide sequence ID" value="NZ_JBQEAI010000020.1"/>
</dbReference>
<keyword evidence="4 11" id="KW-0963">Cytoplasm</keyword>
<dbReference type="HAMAP" id="MF_01808">
    <property type="entry name" value="Recomb_XerC_XerD"/>
    <property type="match status" value="1"/>
</dbReference>
<comment type="subcellular location">
    <subcellularLocation>
        <location evidence="1 11">Cytoplasm</location>
    </subcellularLocation>
</comment>
<dbReference type="GO" id="GO:0005737">
    <property type="term" value="C:cytoplasm"/>
    <property type="evidence" value="ECO:0007669"/>
    <property type="project" value="UniProtKB-SubCell"/>
</dbReference>
<dbReference type="NCBIfam" id="NF040815">
    <property type="entry name" value="recomb_XerA_Arch"/>
    <property type="match status" value="1"/>
</dbReference>
<protein>
    <recommendedName>
        <fullName evidence="3 11">Tyrosine recombinase XerD</fullName>
    </recommendedName>
</protein>